<dbReference type="Proteomes" id="UP000240830">
    <property type="component" value="Unassembled WGS sequence"/>
</dbReference>
<feature type="chain" id="PRO_5014187394" evidence="1">
    <location>
        <begin position="20"/>
        <end position="274"/>
    </location>
</feature>
<keyword evidence="1" id="KW-0732">Signal</keyword>
<dbReference type="EMBL" id="MTSL01000068">
    <property type="protein sequence ID" value="PJF19296.1"/>
    <property type="molecule type" value="Genomic_DNA"/>
</dbReference>
<feature type="non-terminal residue" evidence="2">
    <location>
        <position position="274"/>
    </location>
</feature>
<evidence type="ECO:0000256" key="1">
    <source>
        <dbReference type="SAM" id="SignalP"/>
    </source>
</evidence>
<sequence length="274" mass="31302">MRLLLVALCLSVLLKLISSSFSGIAPRKSNFWDFSKDQTLEAFKATIERMVRDNRRDLLEKIPNLHIVSAEKRVWYTAAYYKTCWQANASLVSTADLEDNIDSIVLADNPAFVDDLPPSIGHKVMDPVKLAKYDAVGLARTWSQLAVGRTNINFNLEFAIKAENIYALEEYIKREIWTPCMTSVHIAIKCNAKASLLYLLNKVAKVPSAYWLSLLIKNKSYEAFEQIIKSNPDWRPSQEDIDEACAYGWKDALKFYFFKNPKLQPSRLALLRAQ</sequence>
<comment type="caution">
    <text evidence="2">The sequence shown here is derived from an EMBL/GenBank/DDBJ whole genome shotgun (WGS) entry which is preliminary data.</text>
</comment>
<evidence type="ECO:0000313" key="2">
    <source>
        <dbReference type="EMBL" id="PJF19296.1"/>
    </source>
</evidence>
<evidence type="ECO:0000313" key="3">
    <source>
        <dbReference type="Proteomes" id="UP000240830"/>
    </source>
</evidence>
<dbReference type="AlphaFoldDB" id="A0A2H9TNI2"/>
<organism evidence="2 3">
    <name type="scientific">Paramicrosporidium saccamoebae</name>
    <dbReference type="NCBI Taxonomy" id="1246581"/>
    <lineage>
        <taxon>Eukaryota</taxon>
        <taxon>Fungi</taxon>
        <taxon>Fungi incertae sedis</taxon>
        <taxon>Cryptomycota</taxon>
        <taxon>Cryptomycota incertae sedis</taxon>
        <taxon>Paramicrosporidium</taxon>
    </lineage>
</organism>
<accession>A0A2H9TNI2</accession>
<name>A0A2H9TNI2_9FUNG</name>
<proteinExistence type="predicted"/>
<keyword evidence="3" id="KW-1185">Reference proteome</keyword>
<gene>
    <name evidence="2" type="ORF">PSACC_00888</name>
</gene>
<feature type="signal peptide" evidence="1">
    <location>
        <begin position="1"/>
        <end position="19"/>
    </location>
</feature>
<reference evidence="2 3" key="1">
    <citation type="submission" date="2016-10" db="EMBL/GenBank/DDBJ databases">
        <title>The genome of Paramicrosporidium saccamoebae is the missing link in understanding Cryptomycota and Microsporidia evolution.</title>
        <authorList>
            <person name="Quandt C.A."/>
            <person name="Beaudet D."/>
            <person name="Corsaro D."/>
            <person name="Michel R."/>
            <person name="Corradi N."/>
            <person name="James T."/>
        </authorList>
    </citation>
    <scope>NUCLEOTIDE SEQUENCE [LARGE SCALE GENOMIC DNA]</scope>
    <source>
        <strain evidence="2 3">KSL3</strain>
    </source>
</reference>
<protein>
    <submittedName>
        <fullName evidence="2">Uncharacterized protein</fullName>
    </submittedName>
</protein>